<dbReference type="PANTHER" id="PTHR33437">
    <property type="entry name" value="OS06G0361200 PROTEIN"/>
    <property type="match status" value="1"/>
</dbReference>
<dbReference type="PANTHER" id="PTHR33437:SF2">
    <property type="entry name" value="OS06G0361200 PROTEIN"/>
    <property type="match status" value="1"/>
</dbReference>
<proteinExistence type="predicted"/>
<reference evidence="2" key="2">
    <citation type="journal article" date="2024" name="Plant">
        <title>Genomic evolution and insights into agronomic trait innovations of Sesamum species.</title>
        <authorList>
            <person name="Miao H."/>
            <person name="Wang L."/>
            <person name="Qu L."/>
            <person name="Liu H."/>
            <person name="Sun Y."/>
            <person name="Le M."/>
            <person name="Wang Q."/>
            <person name="Wei S."/>
            <person name="Zheng Y."/>
            <person name="Lin W."/>
            <person name="Duan Y."/>
            <person name="Cao H."/>
            <person name="Xiong S."/>
            <person name="Wang X."/>
            <person name="Wei L."/>
            <person name="Li C."/>
            <person name="Ma Q."/>
            <person name="Ju M."/>
            <person name="Zhao R."/>
            <person name="Li G."/>
            <person name="Mu C."/>
            <person name="Tian Q."/>
            <person name="Mei H."/>
            <person name="Zhang T."/>
            <person name="Gao T."/>
            <person name="Zhang H."/>
        </authorList>
    </citation>
    <scope>NUCLEOTIDE SEQUENCE</scope>
    <source>
        <strain evidence="2">G02</strain>
    </source>
</reference>
<evidence type="ECO:0000313" key="2">
    <source>
        <dbReference type="EMBL" id="KAL0329282.1"/>
    </source>
</evidence>
<sequence length="123" mass="14025">MTYTIVDLQKIVEDKDLQITQLMNKLEPTNFGESSHNQSSASKHAEKEKQTDKEQPMQEYVQKSSHYTTSIIALSVQQLQEMVPNTITAQYGRSTQNSPVYSRPYSKGIDILKMTIGYQPPKL</sequence>
<protein>
    <recommendedName>
        <fullName evidence="3">Ty3-gypsy retrotransposon protein</fullName>
    </recommendedName>
</protein>
<feature type="region of interest" description="Disordered" evidence="1">
    <location>
        <begin position="27"/>
        <end position="63"/>
    </location>
</feature>
<accession>A0AAW2MCQ5</accession>
<dbReference type="EMBL" id="JACGWJ010000022">
    <property type="protein sequence ID" value="KAL0329282.1"/>
    <property type="molecule type" value="Genomic_DNA"/>
</dbReference>
<reference evidence="2" key="1">
    <citation type="submission" date="2020-06" db="EMBL/GenBank/DDBJ databases">
        <authorList>
            <person name="Li T."/>
            <person name="Hu X."/>
            <person name="Zhang T."/>
            <person name="Song X."/>
            <person name="Zhang H."/>
            <person name="Dai N."/>
            <person name="Sheng W."/>
            <person name="Hou X."/>
            <person name="Wei L."/>
        </authorList>
    </citation>
    <scope>NUCLEOTIDE SEQUENCE</scope>
    <source>
        <strain evidence="2">G02</strain>
        <tissue evidence="2">Leaf</tissue>
    </source>
</reference>
<gene>
    <name evidence="2" type="ORF">Sradi_4914900</name>
</gene>
<evidence type="ECO:0000256" key="1">
    <source>
        <dbReference type="SAM" id="MobiDB-lite"/>
    </source>
</evidence>
<feature type="compositionally biased region" description="Basic and acidic residues" evidence="1">
    <location>
        <begin position="43"/>
        <end position="56"/>
    </location>
</feature>
<feature type="compositionally biased region" description="Polar residues" evidence="1">
    <location>
        <begin position="31"/>
        <end position="42"/>
    </location>
</feature>
<comment type="caution">
    <text evidence="2">The sequence shown here is derived from an EMBL/GenBank/DDBJ whole genome shotgun (WGS) entry which is preliminary data.</text>
</comment>
<organism evidence="2">
    <name type="scientific">Sesamum radiatum</name>
    <name type="common">Black benniseed</name>
    <dbReference type="NCBI Taxonomy" id="300843"/>
    <lineage>
        <taxon>Eukaryota</taxon>
        <taxon>Viridiplantae</taxon>
        <taxon>Streptophyta</taxon>
        <taxon>Embryophyta</taxon>
        <taxon>Tracheophyta</taxon>
        <taxon>Spermatophyta</taxon>
        <taxon>Magnoliopsida</taxon>
        <taxon>eudicotyledons</taxon>
        <taxon>Gunneridae</taxon>
        <taxon>Pentapetalae</taxon>
        <taxon>asterids</taxon>
        <taxon>lamiids</taxon>
        <taxon>Lamiales</taxon>
        <taxon>Pedaliaceae</taxon>
        <taxon>Sesamum</taxon>
    </lineage>
</organism>
<name>A0AAW2MCQ5_SESRA</name>
<evidence type="ECO:0008006" key="3">
    <source>
        <dbReference type="Google" id="ProtNLM"/>
    </source>
</evidence>
<dbReference type="AlphaFoldDB" id="A0AAW2MCQ5"/>